<dbReference type="EMBL" id="MU274914">
    <property type="protein sequence ID" value="KAI0088244.1"/>
    <property type="molecule type" value="Genomic_DNA"/>
</dbReference>
<organism evidence="1 2">
    <name type="scientific">Irpex rosettiformis</name>
    <dbReference type="NCBI Taxonomy" id="378272"/>
    <lineage>
        <taxon>Eukaryota</taxon>
        <taxon>Fungi</taxon>
        <taxon>Dikarya</taxon>
        <taxon>Basidiomycota</taxon>
        <taxon>Agaricomycotina</taxon>
        <taxon>Agaricomycetes</taxon>
        <taxon>Polyporales</taxon>
        <taxon>Irpicaceae</taxon>
        <taxon>Irpex</taxon>
    </lineage>
</organism>
<proteinExistence type="predicted"/>
<sequence length="472" mass="53145">MHVDELPSELLQDIFQHLANIPAPKDYMPSCYDEHVVPCVEVIYSPDERYAKSNLAKCALVSRHWCINVRPLLFRTLALRFTPIASEPGTRTLQDIAVWLRTSGVRSFVQEFRLILTQRDEGSQIGLLWGEALHYDASMLFHILFSFSYLRALKLVDVRLDRFAQFRPAVLDSDLKKPSTLNLESFHYIFNKCSPFCGSQSLPDLLYLLTWFGEVKDLYIGFVPLILGPEHSTKGLVFSKGLQVSNASIEGDLSIHLIIESLCQTLKVDLSLLKSLSVSINILGEDVLDHIPPLVEMIAPHTHNLSINMIGLLTLAHGGIHSIPNSYTAFDLSTFTSLQTLRFDIPVGHIELTSMSYEQLVWWYISNIISTTTRLPLQEVTVVLQFNGPTSMHGLLAGCSTFMAQIDSMLAKIPSMRKFKLCKRGTEPSEEEVKKVEGLFEELKGRGALEYKVADDEAEVEHLIEIIPGLQE</sequence>
<keyword evidence="2" id="KW-1185">Reference proteome</keyword>
<name>A0ACB8U249_9APHY</name>
<evidence type="ECO:0000313" key="2">
    <source>
        <dbReference type="Proteomes" id="UP001055072"/>
    </source>
</evidence>
<gene>
    <name evidence="1" type="ORF">BDY19DRAFT_186563</name>
</gene>
<dbReference type="Proteomes" id="UP001055072">
    <property type="component" value="Unassembled WGS sequence"/>
</dbReference>
<protein>
    <submittedName>
        <fullName evidence="1">Uncharacterized protein</fullName>
    </submittedName>
</protein>
<comment type="caution">
    <text evidence="1">The sequence shown here is derived from an EMBL/GenBank/DDBJ whole genome shotgun (WGS) entry which is preliminary data.</text>
</comment>
<evidence type="ECO:0000313" key="1">
    <source>
        <dbReference type="EMBL" id="KAI0088244.1"/>
    </source>
</evidence>
<accession>A0ACB8U249</accession>
<reference evidence="1" key="1">
    <citation type="journal article" date="2021" name="Environ. Microbiol.">
        <title>Gene family expansions and transcriptome signatures uncover fungal adaptations to wood decay.</title>
        <authorList>
            <person name="Hage H."/>
            <person name="Miyauchi S."/>
            <person name="Viragh M."/>
            <person name="Drula E."/>
            <person name="Min B."/>
            <person name="Chaduli D."/>
            <person name="Navarro D."/>
            <person name="Favel A."/>
            <person name="Norest M."/>
            <person name="Lesage-Meessen L."/>
            <person name="Balint B."/>
            <person name="Merenyi Z."/>
            <person name="de Eugenio L."/>
            <person name="Morin E."/>
            <person name="Martinez A.T."/>
            <person name="Baldrian P."/>
            <person name="Stursova M."/>
            <person name="Martinez M.J."/>
            <person name="Novotny C."/>
            <person name="Magnuson J.K."/>
            <person name="Spatafora J.W."/>
            <person name="Maurice S."/>
            <person name="Pangilinan J."/>
            <person name="Andreopoulos W."/>
            <person name="LaButti K."/>
            <person name="Hundley H."/>
            <person name="Na H."/>
            <person name="Kuo A."/>
            <person name="Barry K."/>
            <person name="Lipzen A."/>
            <person name="Henrissat B."/>
            <person name="Riley R."/>
            <person name="Ahrendt S."/>
            <person name="Nagy L.G."/>
            <person name="Grigoriev I.V."/>
            <person name="Martin F."/>
            <person name="Rosso M.N."/>
        </authorList>
    </citation>
    <scope>NUCLEOTIDE SEQUENCE</scope>
    <source>
        <strain evidence="1">CBS 384.51</strain>
    </source>
</reference>